<dbReference type="Proteomes" id="UP000014200">
    <property type="component" value="Unassembled WGS sequence"/>
</dbReference>
<keyword evidence="1" id="KW-1133">Transmembrane helix</keyword>
<gene>
    <name evidence="2" type="ORF">C802_01301</name>
</gene>
<name>R9I9I8_9BACT</name>
<proteinExistence type="predicted"/>
<evidence type="ECO:0000313" key="2">
    <source>
        <dbReference type="EMBL" id="EOS13462.1"/>
    </source>
</evidence>
<protein>
    <submittedName>
        <fullName evidence="2">Uncharacterized protein</fullName>
    </submittedName>
</protein>
<accession>R9I9I8</accession>
<organism evidence="2 3">
    <name type="scientific">Phocaeicola sartorii</name>
    <dbReference type="NCBI Taxonomy" id="671267"/>
    <lineage>
        <taxon>Bacteria</taxon>
        <taxon>Pseudomonadati</taxon>
        <taxon>Bacteroidota</taxon>
        <taxon>Bacteroidia</taxon>
        <taxon>Bacteroidales</taxon>
        <taxon>Bacteroidaceae</taxon>
        <taxon>Phocaeicola</taxon>
    </lineage>
</organism>
<keyword evidence="1" id="KW-0812">Transmembrane</keyword>
<comment type="caution">
    <text evidence="2">The sequence shown here is derived from an EMBL/GenBank/DDBJ whole genome shotgun (WGS) entry which is preliminary data.</text>
</comment>
<keyword evidence="3" id="KW-1185">Reference proteome</keyword>
<dbReference type="AlphaFoldDB" id="R9I9I8"/>
<evidence type="ECO:0000313" key="3">
    <source>
        <dbReference type="Proteomes" id="UP000014200"/>
    </source>
</evidence>
<feature type="transmembrane region" description="Helical" evidence="1">
    <location>
        <begin position="33"/>
        <end position="58"/>
    </location>
</feature>
<keyword evidence="1" id="KW-0472">Membrane</keyword>
<reference evidence="2 3" key="1">
    <citation type="submission" date="2013-04" db="EMBL/GenBank/DDBJ databases">
        <title>The Genome Sequence of Bacteroides massiliensis dnLKV3.</title>
        <authorList>
            <consortium name="The Broad Institute Genomics Platform"/>
            <consortium name="The Broad Institute Genome Sequencing Center for Infectious Disease"/>
            <person name="Earl A."/>
            <person name="Xavier R."/>
            <person name="Kuhn K."/>
            <person name="Stappenbeck T."/>
            <person name="Walker B."/>
            <person name="Young S."/>
            <person name="Zeng Q."/>
            <person name="Gargeya S."/>
            <person name="Fitzgerald M."/>
            <person name="Haas B."/>
            <person name="Abouelleil A."/>
            <person name="Allen A.W."/>
            <person name="Alvarado L."/>
            <person name="Arachchi H.M."/>
            <person name="Berlin A.M."/>
            <person name="Chapman S.B."/>
            <person name="Gainer-Dewar J."/>
            <person name="Goldberg J."/>
            <person name="Griggs A."/>
            <person name="Gujja S."/>
            <person name="Hansen M."/>
            <person name="Howarth C."/>
            <person name="Imamovic A."/>
            <person name="Ireland A."/>
            <person name="Larimer J."/>
            <person name="McCowan C."/>
            <person name="Murphy C."/>
            <person name="Pearson M."/>
            <person name="Poon T.W."/>
            <person name="Priest M."/>
            <person name="Roberts A."/>
            <person name="Saif S."/>
            <person name="Shea T."/>
            <person name="Sisk P."/>
            <person name="Sykes S."/>
            <person name="Wortman J."/>
            <person name="Nusbaum C."/>
            <person name="Birren B."/>
        </authorList>
    </citation>
    <scope>NUCLEOTIDE SEQUENCE [LARGE SCALE GENOMIC DNA]</scope>
    <source>
        <strain evidence="3">dnLKV3</strain>
    </source>
</reference>
<evidence type="ECO:0000256" key="1">
    <source>
        <dbReference type="SAM" id="Phobius"/>
    </source>
</evidence>
<dbReference type="EMBL" id="ASSP01000009">
    <property type="protein sequence ID" value="EOS13462.1"/>
    <property type="molecule type" value="Genomic_DNA"/>
</dbReference>
<sequence>MGNPVKAVYKRNKSEDLPCSFCIIAFEERALNLMIIFILFSFRFEGYSCFKILLLQYLTLSDIKTRK</sequence>
<dbReference type="HOGENOM" id="CLU_2803537_0_0_10"/>